<dbReference type="KEGG" id="fpu:FPSE_08537"/>
<proteinExistence type="predicted"/>
<dbReference type="Proteomes" id="UP000007978">
    <property type="component" value="Chromosome 1"/>
</dbReference>
<accession>K3VF14</accession>
<dbReference type="OrthoDB" id="10285949at2759"/>
<sequence length="106" mass="12040">MDLCSSWNIGLMVQFPYSRTRTDTQNHTEEHEKLPSLGATDRPVHPAPTTNSRALDRGPSYSFRISPDMLSYDIGTSSFDSDMLPGLESCRFLTLRLFYTSRVLYA</sequence>
<gene>
    <name evidence="2" type="ORF">FPSE_08537</name>
</gene>
<organism evidence="2 3">
    <name type="scientific">Fusarium pseudograminearum (strain CS3096)</name>
    <name type="common">Wheat and barley crown-rot fungus</name>
    <dbReference type="NCBI Taxonomy" id="1028729"/>
    <lineage>
        <taxon>Eukaryota</taxon>
        <taxon>Fungi</taxon>
        <taxon>Dikarya</taxon>
        <taxon>Ascomycota</taxon>
        <taxon>Pezizomycotina</taxon>
        <taxon>Sordariomycetes</taxon>
        <taxon>Hypocreomycetidae</taxon>
        <taxon>Hypocreales</taxon>
        <taxon>Nectriaceae</taxon>
        <taxon>Fusarium</taxon>
    </lineage>
</organism>
<feature type="compositionally biased region" description="Basic and acidic residues" evidence="1">
    <location>
        <begin position="21"/>
        <end position="34"/>
    </location>
</feature>
<comment type="caution">
    <text evidence="2">The sequence shown here is derived from an EMBL/GenBank/DDBJ whole genome shotgun (WGS) entry which is preliminary data.</text>
</comment>
<keyword evidence="3" id="KW-1185">Reference proteome</keyword>
<dbReference type="HOGENOM" id="CLU_2223445_0_0_1"/>
<dbReference type="EMBL" id="AFNW01000292">
    <property type="protein sequence ID" value="EKJ71298.1"/>
    <property type="molecule type" value="Genomic_DNA"/>
</dbReference>
<evidence type="ECO:0000256" key="1">
    <source>
        <dbReference type="SAM" id="MobiDB-lite"/>
    </source>
</evidence>
<evidence type="ECO:0000313" key="2">
    <source>
        <dbReference type="EMBL" id="EKJ71298.1"/>
    </source>
</evidence>
<evidence type="ECO:0000313" key="3">
    <source>
        <dbReference type="Proteomes" id="UP000007978"/>
    </source>
</evidence>
<name>K3VF14_FUSPC</name>
<dbReference type="RefSeq" id="XP_009259930.1">
    <property type="nucleotide sequence ID" value="XM_009261655.1"/>
</dbReference>
<protein>
    <submittedName>
        <fullName evidence="2">Uncharacterized protein</fullName>
    </submittedName>
</protein>
<reference evidence="2 3" key="1">
    <citation type="journal article" date="2012" name="PLoS Pathog.">
        <title>Comparative pathogenomics reveals horizontally acquired novel virulence genes in fungi infecting cereal hosts.</title>
        <authorList>
            <person name="Gardiner D.M."/>
            <person name="McDonald M.C."/>
            <person name="Covarelli L."/>
            <person name="Solomon P.S."/>
            <person name="Rusu A.G."/>
            <person name="Marshall M."/>
            <person name="Kazan K."/>
            <person name="Chakraborty S."/>
            <person name="McDonald B.A."/>
            <person name="Manners J.M."/>
        </authorList>
    </citation>
    <scope>NUCLEOTIDE SEQUENCE [LARGE SCALE GENOMIC DNA]</scope>
    <source>
        <strain evidence="2 3">CS3096</strain>
    </source>
</reference>
<dbReference type="AlphaFoldDB" id="K3VF14"/>
<dbReference type="GeneID" id="20367155"/>
<feature type="region of interest" description="Disordered" evidence="1">
    <location>
        <begin position="21"/>
        <end position="59"/>
    </location>
</feature>